<dbReference type="SUPFAM" id="SSF51556">
    <property type="entry name" value="Metallo-dependent hydrolases"/>
    <property type="match status" value="1"/>
</dbReference>
<evidence type="ECO:0000259" key="6">
    <source>
        <dbReference type="Pfam" id="PF00962"/>
    </source>
</evidence>
<evidence type="ECO:0000256" key="2">
    <source>
        <dbReference type="ARBA" id="ARBA00006676"/>
    </source>
</evidence>
<dbReference type="RefSeq" id="WP_394320460.1">
    <property type="nucleotide sequence ID" value="NZ_JBHMQU010000050.1"/>
</dbReference>
<comment type="caution">
    <text evidence="7">The sequence shown here is derived from an EMBL/GenBank/DDBJ whole genome shotgun (WGS) entry which is preliminary data.</text>
</comment>
<sequence>MIDLHVHLRGTITPPMARRLAERNSMNLDATMWTSKGYGWHDFTSFLRAYDHVASVIVTAHDLEEVAYDYLSRSAQLGTTYVEFMLSPPDLMRVGVAFDDQLAALSAARDRALESHGIDCRMIATGVRHLGPEAVMEAARIAVGRRQDILVGFGLTGDERMFSPSDFKEAFRIARSEGLRATAHAGEHLGPDTIIEAIEVLGLERVGHGIRAVESEGVLRQLASAKMPLEVCLSSNLALNLCSSIGAHPAGPLADAGCVIVLGTDDPSFFSTDIETEYRLAAHLGLSAADITAQANAASFRST</sequence>
<evidence type="ECO:0000256" key="3">
    <source>
        <dbReference type="ARBA" id="ARBA00022723"/>
    </source>
</evidence>
<keyword evidence="4 7" id="KW-0378">Hydrolase</keyword>
<feature type="domain" description="Adenosine deaminase" evidence="6">
    <location>
        <begin position="3"/>
        <end position="294"/>
    </location>
</feature>
<dbReference type="Gene3D" id="3.20.20.140">
    <property type="entry name" value="Metal-dependent hydrolases"/>
    <property type="match status" value="1"/>
</dbReference>
<dbReference type="PANTHER" id="PTHR43114">
    <property type="entry name" value="ADENINE DEAMINASE"/>
    <property type="match status" value="1"/>
</dbReference>
<comment type="similarity">
    <text evidence="2">Belongs to the metallo-dependent hydrolases superfamily. Adenosine and AMP deaminases family.</text>
</comment>
<dbReference type="NCBIfam" id="TIGR01430">
    <property type="entry name" value="aden_deam"/>
    <property type="match status" value="1"/>
</dbReference>
<dbReference type="PANTHER" id="PTHR43114:SF6">
    <property type="entry name" value="ADENINE DEAMINASE"/>
    <property type="match status" value="1"/>
</dbReference>
<evidence type="ECO:0000256" key="5">
    <source>
        <dbReference type="ARBA" id="ARBA00022833"/>
    </source>
</evidence>
<name>A0ABV6T5V6_9RHOB</name>
<proteinExistence type="inferred from homology"/>
<gene>
    <name evidence="7" type="primary">add</name>
    <name evidence="7" type="ORF">ACFHYO_11135</name>
</gene>
<dbReference type="InterPro" id="IPR006330">
    <property type="entry name" value="Ado/ade_deaminase"/>
</dbReference>
<organism evidence="7 8">
    <name type="scientific">Paracoccus panacisoli</name>
    <dbReference type="NCBI Taxonomy" id="1510163"/>
    <lineage>
        <taxon>Bacteria</taxon>
        <taxon>Pseudomonadati</taxon>
        <taxon>Pseudomonadota</taxon>
        <taxon>Alphaproteobacteria</taxon>
        <taxon>Rhodobacterales</taxon>
        <taxon>Paracoccaceae</taxon>
        <taxon>Paracoccus</taxon>
    </lineage>
</organism>
<reference evidence="7 8" key="1">
    <citation type="submission" date="2024-09" db="EMBL/GenBank/DDBJ databases">
        <authorList>
            <person name="Sun Q."/>
            <person name="Mori K."/>
        </authorList>
    </citation>
    <scope>NUCLEOTIDE SEQUENCE [LARGE SCALE GENOMIC DNA]</scope>
    <source>
        <strain evidence="7 8">KCTC 42086</strain>
    </source>
</reference>
<dbReference type="EC" id="3.5.4.4" evidence="7"/>
<dbReference type="GO" id="GO:0016787">
    <property type="term" value="F:hydrolase activity"/>
    <property type="evidence" value="ECO:0007669"/>
    <property type="project" value="UniProtKB-KW"/>
</dbReference>
<keyword evidence="3" id="KW-0479">Metal-binding</keyword>
<dbReference type="Pfam" id="PF00962">
    <property type="entry name" value="A_deaminase"/>
    <property type="match status" value="1"/>
</dbReference>
<dbReference type="EMBL" id="JBHMQU010000050">
    <property type="protein sequence ID" value="MFC0812662.1"/>
    <property type="molecule type" value="Genomic_DNA"/>
</dbReference>
<dbReference type="InterPro" id="IPR001365">
    <property type="entry name" value="A_deaminase_dom"/>
</dbReference>
<evidence type="ECO:0000313" key="7">
    <source>
        <dbReference type="EMBL" id="MFC0812662.1"/>
    </source>
</evidence>
<dbReference type="InterPro" id="IPR032466">
    <property type="entry name" value="Metal_Hydrolase"/>
</dbReference>
<keyword evidence="8" id="KW-1185">Reference proteome</keyword>
<accession>A0ABV6T5V6</accession>
<evidence type="ECO:0000256" key="1">
    <source>
        <dbReference type="ARBA" id="ARBA00001947"/>
    </source>
</evidence>
<protein>
    <submittedName>
        <fullName evidence="7">Adenosine deaminase</fullName>
        <ecNumber evidence="7">3.5.4.4</ecNumber>
    </submittedName>
</protein>
<evidence type="ECO:0000313" key="8">
    <source>
        <dbReference type="Proteomes" id="UP001589920"/>
    </source>
</evidence>
<evidence type="ECO:0000256" key="4">
    <source>
        <dbReference type="ARBA" id="ARBA00022801"/>
    </source>
</evidence>
<comment type="cofactor">
    <cofactor evidence="1">
        <name>Zn(2+)</name>
        <dbReference type="ChEBI" id="CHEBI:29105"/>
    </cofactor>
</comment>
<keyword evidence="5" id="KW-0862">Zinc</keyword>
<dbReference type="Proteomes" id="UP001589920">
    <property type="component" value="Unassembled WGS sequence"/>
</dbReference>